<dbReference type="InterPro" id="IPR038740">
    <property type="entry name" value="BioF2-like_GNAT_dom"/>
</dbReference>
<reference evidence="2 3" key="1">
    <citation type="journal article" date="2018" name="Front. Microbiol.">
        <title>Genetic and Phylogenetic Characteristics of Pasteurella multocida Isolates From Different Host Species.</title>
        <authorList>
            <person name="Peng Z."/>
            <person name="Liang W."/>
            <person name="Wang F."/>
            <person name="Xu Z."/>
            <person name="Xie Z."/>
            <person name="Lian Z."/>
            <person name="Hua L."/>
            <person name="Zhou R."/>
            <person name="Chen H."/>
            <person name="Wu B."/>
        </authorList>
    </citation>
    <scope>NUCLEOTIDE SEQUENCE [LARGE SCALE GENOMIC DNA]</scope>
    <source>
        <strain evidence="2 3">HNA06</strain>
    </source>
</reference>
<comment type="caution">
    <text evidence="2">The sequence shown here is derived from an EMBL/GenBank/DDBJ whole genome shotgun (WGS) entry which is preliminary data.</text>
</comment>
<gene>
    <name evidence="2" type="ORF">C2800_04360</name>
</gene>
<dbReference type="PANTHER" id="PTHR36174:SF1">
    <property type="entry name" value="LIPID II:GLYCINE GLYCYLTRANSFERASE"/>
    <property type="match status" value="1"/>
</dbReference>
<dbReference type="RefSeq" id="WP_014667853.1">
    <property type="nucleotide sequence ID" value="NZ_CP030096.1"/>
</dbReference>
<dbReference type="AlphaFoldDB" id="A0A849CL87"/>
<protein>
    <submittedName>
        <fullName evidence="2">Peptidoglycan bridge formation glycyltransferase FemA/FemB family protein</fullName>
    </submittedName>
</protein>
<dbReference type="GO" id="GO:0016740">
    <property type="term" value="F:transferase activity"/>
    <property type="evidence" value="ECO:0007669"/>
    <property type="project" value="UniProtKB-KW"/>
</dbReference>
<keyword evidence="2" id="KW-0808">Transferase</keyword>
<name>A0A849CL87_PASMD</name>
<dbReference type="Gene3D" id="3.40.630.30">
    <property type="match status" value="1"/>
</dbReference>
<dbReference type="SUPFAM" id="SSF55729">
    <property type="entry name" value="Acyl-CoA N-acyltransferases (Nat)"/>
    <property type="match status" value="1"/>
</dbReference>
<evidence type="ECO:0000313" key="3">
    <source>
        <dbReference type="Proteomes" id="UP000540079"/>
    </source>
</evidence>
<evidence type="ECO:0000313" key="2">
    <source>
        <dbReference type="EMBL" id="NNI78658.1"/>
    </source>
</evidence>
<dbReference type="Proteomes" id="UP000540079">
    <property type="component" value="Unassembled WGS sequence"/>
</dbReference>
<feature type="domain" description="BioF2-like acetyltransferase" evidence="1">
    <location>
        <begin position="158"/>
        <end position="299"/>
    </location>
</feature>
<organism evidence="2 3">
    <name type="scientific">Pasteurella multocida</name>
    <dbReference type="NCBI Taxonomy" id="747"/>
    <lineage>
        <taxon>Bacteria</taxon>
        <taxon>Pseudomonadati</taxon>
        <taxon>Pseudomonadota</taxon>
        <taxon>Gammaproteobacteria</taxon>
        <taxon>Pasteurellales</taxon>
        <taxon>Pasteurellaceae</taxon>
        <taxon>Pasteurella</taxon>
    </lineage>
</organism>
<dbReference type="InterPro" id="IPR050644">
    <property type="entry name" value="PG_Glycine_Bridge_Synth"/>
</dbReference>
<evidence type="ECO:0000259" key="1">
    <source>
        <dbReference type="Pfam" id="PF13480"/>
    </source>
</evidence>
<proteinExistence type="predicted"/>
<dbReference type="Pfam" id="PF13480">
    <property type="entry name" value="Acetyltransf_6"/>
    <property type="match status" value="1"/>
</dbReference>
<dbReference type="InterPro" id="IPR016181">
    <property type="entry name" value="Acyl_CoA_acyltransferase"/>
</dbReference>
<dbReference type="EMBL" id="PPVL01000003">
    <property type="protein sequence ID" value="NNI78658.1"/>
    <property type="molecule type" value="Genomic_DNA"/>
</dbReference>
<dbReference type="PANTHER" id="PTHR36174">
    <property type="entry name" value="LIPID II:GLYCINE GLYCYLTRANSFERASE"/>
    <property type="match status" value="1"/>
</dbReference>
<sequence length="347" mass="40424">MNTSVTCTLVEIDHEWDNKIQSFDFDIYHMSGWIKSSALIDQGEPKGLIITLNEKTLLFPLIIRRLDDKYWDITSTYGYSGVLASTNLTETEIDKMLTAAIDYLKDRHCVSWFLRLHPILNANWFSHVGHLVAHGPTLSSDLTKTAEEHWAETQLRHQRGIKKAQKVGVTTKIEQLNNQNLEIFIHIYEETMRMLGATAFYFFHKQYYDSLLQLLHNNIILITAFNKKQKPIASSMYTYCQKSGIMQHHLGGTLDDYRELQPSKLITHEARQWGRENHYKVLHFGGGLGAQKDSLYEYKKGFSSNSHIFKTHRIVINQNVYHQLCHAKGFTEEQIHNLTEYFPLYRK</sequence>
<accession>A0A849CL87</accession>